<dbReference type="InterPro" id="IPR038461">
    <property type="entry name" value="Schlafen_AlbA_2_dom_sf"/>
</dbReference>
<evidence type="ECO:0000259" key="2">
    <source>
        <dbReference type="Pfam" id="PF17057"/>
    </source>
</evidence>
<dbReference type="FunFam" id="3.30.950.30:FF:000001">
    <property type="entry name" value="Schlafen family member 14"/>
    <property type="match status" value="1"/>
</dbReference>
<dbReference type="InterPro" id="IPR007421">
    <property type="entry name" value="Schlafen_AlbA_2_dom"/>
</dbReference>
<dbReference type="PANTHER" id="PTHR12155:SF40">
    <property type="entry name" value="SCHLAFEN 3-RELATED"/>
    <property type="match status" value="1"/>
</dbReference>
<dbReference type="AlphaFoldDB" id="A0AAW0JUZ7"/>
<reference evidence="4 5" key="1">
    <citation type="journal article" date="2023" name="bioRxiv">
        <title>Conserved and derived expression patterns and positive selection on dental genes reveal complex evolutionary context of ever-growing rodent molars.</title>
        <authorList>
            <person name="Calamari Z.T."/>
            <person name="Song A."/>
            <person name="Cohen E."/>
            <person name="Akter M."/>
            <person name="Roy R.D."/>
            <person name="Hallikas O."/>
            <person name="Christensen M.M."/>
            <person name="Li P."/>
            <person name="Marangoni P."/>
            <person name="Jernvall J."/>
            <person name="Klein O.D."/>
        </authorList>
    </citation>
    <scope>NUCLEOTIDE SEQUENCE [LARGE SCALE GENOMIC DNA]</scope>
    <source>
        <strain evidence="4">V071</strain>
    </source>
</reference>
<dbReference type="Gene3D" id="3.30.950.30">
    <property type="entry name" value="Schlafen, AAA domain"/>
    <property type="match status" value="2"/>
</dbReference>
<accession>A0AAW0JUZ7</accession>
<dbReference type="InterPro" id="IPR048729">
    <property type="entry name" value="SLFN_GTPase-like"/>
</dbReference>
<gene>
    <name evidence="4" type="ORF">U0070_003434</name>
</gene>
<dbReference type="InterPro" id="IPR031450">
    <property type="entry name" value="Poxin-SLFN/SLFN_N"/>
</dbReference>
<evidence type="ECO:0000313" key="4">
    <source>
        <dbReference type="EMBL" id="KAK7829979.1"/>
    </source>
</evidence>
<sequence>MSINVDQETDYAELVLSVGEITLGEKNRRTMKNKELKAREAHSISQAVCALLNSGGGVVKARVKNSNYSFIRDGIGLDLENSFHEILPFPQKYLDYMQNKGYFLIFVKPWIPDISGQCVLTLKTNLYVRNLSTSYELKGSEAVQFLKAKKDSEGRSCSRQSLPRLCDSDALRHGSLHTFFNIEKLTLEETSCFTKSKHAEVKMSPKEKILEILPKTVSAFANTDGGYLFIGLDLEIGQIIGFEAEKGDLENLENEIEKCIRQLPVGHFCERSRRRYSTHANSSQSSDREPCAHIVERFCCAVFAAEPESWRVEDKEVKRITSEEWVKLQMEATPVLSRKGPCPPEGLCMELCSEHERYGQLLQTELDSLRQGRLIISKSLALSLGLQRKQEVILDVLHISQDSLLTLHSFVQGEEELEGDSSVLRDLGAKLKNDCKQTALTLKQKLVNLGGFTEKIGVAIKITYLGHRAVSLYDSSSIISYPRKYRLTTKTVRDLEKALIEVLGTVYQAHFDKVQAVENLGELWARRAATSQAEAARAVKIPHSERQSSGSSQTGWYCHAAGRESHPSGKEIQVENANAAGDMAITVGLETDYAKLVLKVKAITLGEKNRKKMKNQPLRKQENETISRAVCALLNSGGGVIRAKIENENFSLPRNGLGRDLEASLCKCLPFVGRHLDFMEHGGYFNIFVKPWSLDVFGLPIGTLRTNLYIRNMSSSIEVNAAAALEFLQDLEEVGGRSCVRPEPPASRACPGVEEESDLEDLAAAVFNKTQFRHQEDFPFTRSTYVEVTLLSVKQLRKCVKELIPRTVSAFANTDGGYLFIGLDGNNRQIIGFEAEKRTLVFLESEIEKCIRQLPVTHFCEEQKKIQYTCKFIPVLRQGAVCSYVCALRVERFCCAVFAAEPESWHVEDKGVKRFTSEEWVKSLMDGK</sequence>
<dbReference type="Proteomes" id="UP001488838">
    <property type="component" value="Unassembled WGS sequence"/>
</dbReference>
<protein>
    <recommendedName>
        <fullName evidence="6">Schlafen AlbA-2 domain-containing protein</fullName>
    </recommendedName>
</protein>
<feature type="domain" description="Schlafen AlbA-2" evidence="1">
    <location>
        <begin position="197"/>
        <end position="260"/>
    </location>
</feature>
<evidence type="ECO:0000259" key="3">
    <source>
        <dbReference type="Pfam" id="PF21026"/>
    </source>
</evidence>
<dbReference type="Pfam" id="PF04326">
    <property type="entry name" value="SLFN_AlbA_2"/>
    <property type="match status" value="2"/>
</dbReference>
<name>A0AAW0JUZ7_MYOGA</name>
<comment type="caution">
    <text evidence="4">The sequence shown here is derived from an EMBL/GenBank/DDBJ whole genome shotgun (WGS) entry which is preliminary data.</text>
</comment>
<feature type="domain" description="Schlafen AlbA-2" evidence="1">
    <location>
        <begin position="800"/>
        <end position="897"/>
    </location>
</feature>
<dbReference type="PANTHER" id="PTHR12155">
    <property type="entry name" value="SCHLAFEN"/>
    <property type="match status" value="1"/>
</dbReference>
<proteinExistence type="predicted"/>
<feature type="domain" description="Schlafen GTPase-like" evidence="3">
    <location>
        <begin position="342"/>
        <end position="487"/>
    </location>
</feature>
<dbReference type="EMBL" id="JBBHLL010000019">
    <property type="protein sequence ID" value="KAK7829979.1"/>
    <property type="molecule type" value="Genomic_DNA"/>
</dbReference>
<feature type="domain" description="Poxin-Schlafen/Schlafen-like N-terminal" evidence="2">
    <location>
        <begin position="664"/>
        <end position="780"/>
    </location>
</feature>
<organism evidence="4 5">
    <name type="scientific">Myodes glareolus</name>
    <name type="common">Bank vole</name>
    <name type="synonym">Clethrionomys glareolus</name>
    <dbReference type="NCBI Taxonomy" id="447135"/>
    <lineage>
        <taxon>Eukaryota</taxon>
        <taxon>Metazoa</taxon>
        <taxon>Chordata</taxon>
        <taxon>Craniata</taxon>
        <taxon>Vertebrata</taxon>
        <taxon>Euteleostomi</taxon>
        <taxon>Mammalia</taxon>
        <taxon>Eutheria</taxon>
        <taxon>Euarchontoglires</taxon>
        <taxon>Glires</taxon>
        <taxon>Rodentia</taxon>
        <taxon>Myomorpha</taxon>
        <taxon>Muroidea</taxon>
        <taxon>Cricetidae</taxon>
        <taxon>Arvicolinae</taxon>
        <taxon>Myodes</taxon>
    </lineage>
</organism>
<evidence type="ECO:0008006" key="6">
    <source>
        <dbReference type="Google" id="ProtNLM"/>
    </source>
</evidence>
<evidence type="ECO:0000259" key="1">
    <source>
        <dbReference type="Pfam" id="PF04326"/>
    </source>
</evidence>
<evidence type="ECO:0000313" key="5">
    <source>
        <dbReference type="Proteomes" id="UP001488838"/>
    </source>
</evidence>
<dbReference type="InterPro" id="IPR029684">
    <property type="entry name" value="Schlafen"/>
</dbReference>
<dbReference type="Pfam" id="PF21026">
    <property type="entry name" value="SLFN_GTPase-like"/>
    <property type="match status" value="1"/>
</dbReference>
<feature type="domain" description="Poxin-Schlafen/Schlafen-like N-terminal" evidence="2">
    <location>
        <begin position="82"/>
        <end position="165"/>
    </location>
</feature>
<keyword evidence="5" id="KW-1185">Reference proteome</keyword>
<dbReference type="Pfam" id="PF17057">
    <property type="entry name" value="B3R"/>
    <property type="match status" value="2"/>
</dbReference>